<keyword evidence="2 6" id="KW-0479">Metal-binding</keyword>
<evidence type="ECO:0000256" key="2">
    <source>
        <dbReference type="ARBA" id="ARBA00022723"/>
    </source>
</evidence>
<name>A0AAF0IT56_9BASI</name>
<dbReference type="InterPro" id="IPR036412">
    <property type="entry name" value="HAD-like_sf"/>
</dbReference>
<feature type="active site" description="Proton donor" evidence="5">
    <location>
        <position position="36"/>
    </location>
</feature>
<dbReference type="InterPro" id="IPR023214">
    <property type="entry name" value="HAD_sf"/>
</dbReference>
<evidence type="ECO:0000256" key="1">
    <source>
        <dbReference type="ARBA" id="ARBA00001946"/>
    </source>
</evidence>
<sequence>MDARTRAVHSIVLEDPELDFAPLPPVKSQLVVFDFDWSLADQDTDRWVHEVLSPRLRIEFVERKPTMQFTDMCAYLLEELHKEGHTRQELEDALRQMPIHPAMLRGVRWLGAQSVPHTDFFLLSNSNEVYIRTILGHHGMLDPPVFREIVTNPASFTESGLLQLRRRIAPDGPQHTCTVGCSANMCKGDELDAFRARHADEHYERIVYVGDGGNDYCPILRLGPNDVALVRRHRGLAQRILNEGNVRCTVRYWSGAWEAEQLLRALGATA</sequence>
<evidence type="ECO:0000256" key="6">
    <source>
        <dbReference type="PIRSR" id="PIRSR031051-3"/>
    </source>
</evidence>
<dbReference type="Gene3D" id="3.40.50.1000">
    <property type="entry name" value="HAD superfamily/HAD-like"/>
    <property type="match status" value="1"/>
</dbReference>
<accession>A0AAF0IT56</accession>
<dbReference type="EC" id="3.1.3.74" evidence="7"/>
<dbReference type="GO" id="GO:0046872">
    <property type="term" value="F:metal ion binding"/>
    <property type="evidence" value="ECO:0007669"/>
    <property type="project" value="UniProtKB-KW"/>
</dbReference>
<dbReference type="NCBIfam" id="TIGR01488">
    <property type="entry name" value="HAD-SF-IB"/>
    <property type="match status" value="1"/>
</dbReference>
<dbReference type="PANTHER" id="PTHR20889:SF12">
    <property type="entry name" value="LP01149P"/>
    <property type="match status" value="1"/>
</dbReference>
<dbReference type="GO" id="GO:0033883">
    <property type="term" value="F:pyridoxal phosphatase activity"/>
    <property type="evidence" value="ECO:0007669"/>
    <property type="project" value="UniProtKB-EC"/>
</dbReference>
<dbReference type="NCBIfam" id="TIGR01489">
    <property type="entry name" value="DKMTPPase-SF"/>
    <property type="match status" value="1"/>
</dbReference>
<dbReference type="InterPro" id="IPR016965">
    <property type="entry name" value="Pase_PHOSPHO-typ"/>
</dbReference>
<keyword evidence="3 7" id="KW-0378">Hydrolase</keyword>
<evidence type="ECO:0000256" key="4">
    <source>
        <dbReference type="ARBA" id="ARBA00022842"/>
    </source>
</evidence>
<dbReference type="Proteomes" id="UP001216638">
    <property type="component" value="Chromosome 2"/>
</dbReference>
<protein>
    <submittedName>
        <fullName evidence="7">Pyridoxal phosphatase</fullName>
        <ecNumber evidence="7">3.1.3.74</ecNumber>
    </submittedName>
</protein>
<dbReference type="EMBL" id="CP119952">
    <property type="protein sequence ID" value="WFC95598.1"/>
    <property type="molecule type" value="Genomic_DNA"/>
</dbReference>
<feature type="active site" description="Proton donor" evidence="5">
    <location>
        <position position="34"/>
    </location>
</feature>
<dbReference type="PIRSF" id="PIRSF031051">
    <property type="entry name" value="PyrdxlP_Pase_PHOSPHO2"/>
    <property type="match status" value="1"/>
</dbReference>
<keyword evidence="4 6" id="KW-0460">Magnesium</keyword>
<dbReference type="SUPFAM" id="SSF56784">
    <property type="entry name" value="HAD-like"/>
    <property type="match status" value="1"/>
</dbReference>
<evidence type="ECO:0000313" key="7">
    <source>
        <dbReference type="EMBL" id="WFC95598.1"/>
    </source>
</evidence>
<evidence type="ECO:0000256" key="5">
    <source>
        <dbReference type="PIRSR" id="PIRSR031051-1"/>
    </source>
</evidence>
<dbReference type="InterPro" id="IPR006384">
    <property type="entry name" value="HAD_hydro_PyrdxlP_Pase-like"/>
</dbReference>
<reference evidence="7" key="1">
    <citation type="submission" date="2023-03" db="EMBL/GenBank/DDBJ databases">
        <title>Mating type loci evolution in Malassezia.</title>
        <authorList>
            <person name="Coelho M.A."/>
        </authorList>
    </citation>
    <scope>NUCLEOTIDE SEQUENCE</scope>
    <source>
        <strain evidence="7">CBS 14135</strain>
    </source>
</reference>
<dbReference type="AlphaFoldDB" id="A0AAF0IT56"/>
<evidence type="ECO:0000256" key="3">
    <source>
        <dbReference type="ARBA" id="ARBA00022801"/>
    </source>
</evidence>
<comment type="cofactor">
    <cofactor evidence="1 6">
        <name>Mg(2+)</name>
        <dbReference type="ChEBI" id="CHEBI:18420"/>
    </cofactor>
</comment>
<keyword evidence="8" id="KW-1185">Reference proteome</keyword>
<feature type="binding site" evidence="6">
    <location>
        <position position="211"/>
    </location>
    <ligand>
        <name>Mg(2+)</name>
        <dbReference type="ChEBI" id="CHEBI:18420"/>
    </ligand>
</feature>
<dbReference type="Pfam" id="PF06888">
    <property type="entry name" value="Put_Phosphatase"/>
    <property type="match status" value="1"/>
</dbReference>
<proteinExistence type="predicted"/>
<organism evidence="7 8">
    <name type="scientific">Malassezia brasiliensis</name>
    <dbReference type="NCBI Taxonomy" id="1821822"/>
    <lineage>
        <taxon>Eukaryota</taxon>
        <taxon>Fungi</taxon>
        <taxon>Dikarya</taxon>
        <taxon>Basidiomycota</taxon>
        <taxon>Ustilaginomycotina</taxon>
        <taxon>Malasseziomycetes</taxon>
        <taxon>Malasseziales</taxon>
        <taxon>Malasseziaceae</taxon>
        <taxon>Malassezia</taxon>
    </lineage>
</organism>
<dbReference type="PANTHER" id="PTHR20889">
    <property type="entry name" value="PHOSPHATASE, ORPHAN 1, 2"/>
    <property type="match status" value="1"/>
</dbReference>
<feature type="binding site" evidence="6">
    <location>
        <position position="34"/>
    </location>
    <ligand>
        <name>Mg(2+)</name>
        <dbReference type="ChEBI" id="CHEBI:18420"/>
    </ligand>
</feature>
<feature type="binding site" evidence="6">
    <location>
        <position position="36"/>
    </location>
    <ligand>
        <name>Mg(2+)</name>
        <dbReference type="ChEBI" id="CHEBI:18420"/>
    </ligand>
</feature>
<gene>
    <name evidence="7" type="ORF">MBRA1_002249</name>
</gene>
<evidence type="ECO:0000313" key="8">
    <source>
        <dbReference type="Proteomes" id="UP001216638"/>
    </source>
</evidence>